<accession>A0ABQ4D3F2</accession>
<comment type="caution">
    <text evidence="1">The sequence shown here is derived from an EMBL/GenBank/DDBJ whole genome shotgun (WGS) entry which is preliminary data.</text>
</comment>
<evidence type="ECO:0000313" key="1">
    <source>
        <dbReference type="EMBL" id="GIF78039.1"/>
    </source>
</evidence>
<dbReference type="EMBL" id="BONE01000115">
    <property type="protein sequence ID" value="GIF78039.1"/>
    <property type="molecule type" value="Genomic_DNA"/>
</dbReference>
<gene>
    <name evidence="1" type="ORF">Asi02nite_75570</name>
</gene>
<dbReference type="InterPro" id="IPR028082">
    <property type="entry name" value="Peripla_BP_I"/>
</dbReference>
<dbReference type="Proteomes" id="UP000604117">
    <property type="component" value="Unassembled WGS sequence"/>
</dbReference>
<evidence type="ECO:0008006" key="3">
    <source>
        <dbReference type="Google" id="ProtNLM"/>
    </source>
</evidence>
<protein>
    <recommendedName>
        <fullName evidence="3">LacI family transcriptional regulator</fullName>
    </recommendedName>
</protein>
<name>A0ABQ4D3F2_9ACTN</name>
<keyword evidence="2" id="KW-1185">Reference proteome</keyword>
<sequence length="84" mass="8701">MIALVGLRVPDDIAIVGYDDIDFAPVATSRTLSFGSRALRGEPAAAVAGEVPPISDLTGNRLFMPSGPYAALNVKCPEGTVKTV</sequence>
<dbReference type="SUPFAM" id="SSF53822">
    <property type="entry name" value="Periplasmic binding protein-like I"/>
    <property type="match status" value="1"/>
</dbReference>
<reference evidence="1 2" key="1">
    <citation type="submission" date="2021-01" db="EMBL/GenBank/DDBJ databases">
        <title>Whole genome shotgun sequence of Asanoa siamensis NBRC 107932.</title>
        <authorList>
            <person name="Komaki H."/>
            <person name="Tamura T."/>
        </authorList>
    </citation>
    <scope>NUCLEOTIDE SEQUENCE [LARGE SCALE GENOMIC DNA]</scope>
    <source>
        <strain evidence="1 2">NBRC 107932</strain>
    </source>
</reference>
<evidence type="ECO:0000313" key="2">
    <source>
        <dbReference type="Proteomes" id="UP000604117"/>
    </source>
</evidence>
<proteinExistence type="predicted"/>
<organism evidence="1 2">
    <name type="scientific">Asanoa siamensis</name>
    <dbReference type="NCBI Taxonomy" id="926357"/>
    <lineage>
        <taxon>Bacteria</taxon>
        <taxon>Bacillati</taxon>
        <taxon>Actinomycetota</taxon>
        <taxon>Actinomycetes</taxon>
        <taxon>Micromonosporales</taxon>
        <taxon>Micromonosporaceae</taxon>
        <taxon>Asanoa</taxon>
    </lineage>
</organism>
<dbReference type="Gene3D" id="3.40.50.2300">
    <property type="match status" value="1"/>
</dbReference>